<comment type="caution">
    <text evidence="5">The sequence shown here is derived from an EMBL/GenBank/DDBJ whole genome shotgun (WGS) entry which is preliminary data.</text>
</comment>
<gene>
    <name evidence="5" type="ORF">GCM10010255_02520</name>
</gene>
<dbReference type="InterPro" id="IPR036457">
    <property type="entry name" value="PPM-type-like_dom_sf"/>
</dbReference>
<evidence type="ECO:0000256" key="1">
    <source>
        <dbReference type="ARBA" id="ARBA00022801"/>
    </source>
</evidence>
<feature type="compositionally biased region" description="Low complexity" evidence="2">
    <location>
        <begin position="1063"/>
        <end position="1073"/>
    </location>
</feature>
<feature type="region of interest" description="Disordered" evidence="2">
    <location>
        <begin position="1"/>
        <end position="35"/>
    </location>
</feature>
<dbReference type="Pfam" id="PF07228">
    <property type="entry name" value="SpoIIE"/>
    <property type="match status" value="1"/>
</dbReference>
<dbReference type="SMART" id="SM00331">
    <property type="entry name" value="PP2C_SIG"/>
    <property type="match status" value="1"/>
</dbReference>
<dbReference type="SUPFAM" id="SSF55781">
    <property type="entry name" value="GAF domain-like"/>
    <property type="match status" value="1"/>
</dbReference>
<evidence type="ECO:0000313" key="6">
    <source>
        <dbReference type="Proteomes" id="UP001499986"/>
    </source>
</evidence>
<feature type="compositionally biased region" description="Basic and acidic residues" evidence="2">
    <location>
        <begin position="1026"/>
        <end position="1040"/>
    </location>
</feature>
<feature type="compositionally biased region" description="Basic and acidic residues" evidence="2">
    <location>
        <begin position="966"/>
        <end position="982"/>
    </location>
</feature>
<feature type="region of interest" description="Disordered" evidence="2">
    <location>
        <begin position="73"/>
        <end position="100"/>
    </location>
</feature>
<dbReference type="Gene3D" id="3.30.450.20">
    <property type="entry name" value="PAS domain"/>
    <property type="match status" value="1"/>
</dbReference>
<dbReference type="SUPFAM" id="SSF55785">
    <property type="entry name" value="PYP-like sensor domain (PAS domain)"/>
    <property type="match status" value="1"/>
</dbReference>
<dbReference type="Gene3D" id="3.60.40.10">
    <property type="entry name" value="PPM-type phosphatase domain"/>
    <property type="match status" value="1"/>
</dbReference>
<keyword evidence="6" id="KW-1185">Reference proteome</keyword>
<dbReference type="PANTHER" id="PTHR43156:SF2">
    <property type="entry name" value="STAGE II SPORULATION PROTEIN E"/>
    <property type="match status" value="1"/>
</dbReference>
<reference evidence="5 6" key="1">
    <citation type="journal article" date="2019" name="Int. J. Syst. Evol. Microbiol.">
        <title>The Global Catalogue of Microorganisms (GCM) 10K type strain sequencing project: providing services to taxonomists for standard genome sequencing and annotation.</title>
        <authorList>
            <consortium name="The Broad Institute Genomics Platform"/>
            <consortium name="The Broad Institute Genome Sequencing Center for Infectious Disease"/>
            <person name="Wu L."/>
            <person name="Ma J."/>
        </authorList>
    </citation>
    <scope>NUCLEOTIDE SEQUENCE [LARGE SCALE GENOMIC DNA]</scope>
    <source>
        <strain evidence="5 6">JCM 4358</strain>
    </source>
</reference>
<dbReference type="PANTHER" id="PTHR43156">
    <property type="entry name" value="STAGE II SPORULATION PROTEIN E-RELATED"/>
    <property type="match status" value="1"/>
</dbReference>
<evidence type="ECO:0000256" key="2">
    <source>
        <dbReference type="SAM" id="MobiDB-lite"/>
    </source>
</evidence>
<evidence type="ECO:0000313" key="5">
    <source>
        <dbReference type="EMBL" id="GAA2380675.1"/>
    </source>
</evidence>
<dbReference type="InterPro" id="IPR001932">
    <property type="entry name" value="PPM-type_phosphatase-like_dom"/>
</dbReference>
<organism evidence="5 6">
    <name type="scientific">Streptomyces coeruleofuscus</name>
    <dbReference type="NCBI Taxonomy" id="66879"/>
    <lineage>
        <taxon>Bacteria</taxon>
        <taxon>Bacillati</taxon>
        <taxon>Actinomycetota</taxon>
        <taxon>Actinomycetes</taxon>
        <taxon>Kitasatosporales</taxon>
        <taxon>Streptomycetaceae</taxon>
        <taxon>Streptomyces</taxon>
    </lineage>
</organism>
<feature type="compositionally biased region" description="Basic and acidic residues" evidence="2">
    <location>
        <begin position="914"/>
        <end position="930"/>
    </location>
</feature>
<dbReference type="CDD" id="cd00130">
    <property type="entry name" value="PAS"/>
    <property type="match status" value="1"/>
</dbReference>
<dbReference type="CDD" id="cd16936">
    <property type="entry name" value="HATPase_RsbW-like"/>
    <property type="match status" value="1"/>
</dbReference>
<feature type="compositionally biased region" description="Polar residues" evidence="2">
    <location>
        <begin position="986"/>
        <end position="1001"/>
    </location>
</feature>
<feature type="compositionally biased region" description="Basic and acidic residues" evidence="2">
    <location>
        <begin position="1050"/>
        <end position="1062"/>
    </location>
</feature>
<accession>A0ABN3HHS7</accession>
<feature type="compositionally biased region" description="Polar residues" evidence="2">
    <location>
        <begin position="934"/>
        <end position="949"/>
    </location>
</feature>
<dbReference type="Pfam" id="PF08447">
    <property type="entry name" value="PAS_3"/>
    <property type="match status" value="1"/>
</dbReference>
<feature type="compositionally biased region" description="Acidic residues" evidence="2">
    <location>
        <begin position="840"/>
        <end position="849"/>
    </location>
</feature>
<protein>
    <recommendedName>
        <fullName evidence="7">PAS sensor protein</fullName>
    </recommendedName>
</protein>
<keyword evidence="1" id="KW-0378">Hydrolase</keyword>
<dbReference type="Pfam" id="PF13581">
    <property type="entry name" value="HATPase_c_2"/>
    <property type="match status" value="1"/>
</dbReference>
<dbReference type="InterPro" id="IPR035965">
    <property type="entry name" value="PAS-like_dom_sf"/>
</dbReference>
<dbReference type="SUPFAM" id="SSF55874">
    <property type="entry name" value="ATPase domain of HSP90 chaperone/DNA topoisomerase II/histidine kinase"/>
    <property type="match status" value="1"/>
</dbReference>
<dbReference type="Gene3D" id="3.30.565.10">
    <property type="entry name" value="Histidine kinase-like ATPase, C-terminal domain"/>
    <property type="match status" value="1"/>
</dbReference>
<evidence type="ECO:0000259" key="3">
    <source>
        <dbReference type="SMART" id="SM00065"/>
    </source>
</evidence>
<dbReference type="InterPro" id="IPR029016">
    <property type="entry name" value="GAF-like_dom_sf"/>
</dbReference>
<dbReference type="Gene3D" id="3.30.450.40">
    <property type="match status" value="2"/>
</dbReference>
<evidence type="ECO:0000259" key="4">
    <source>
        <dbReference type="SMART" id="SM00331"/>
    </source>
</evidence>
<dbReference type="SMART" id="SM00065">
    <property type="entry name" value="GAF"/>
    <property type="match status" value="1"/>
</dbReference>
<feature type="compositionally biased region" description="Basic and acidic residues" evidence="2">
    <location>
        <begin position="1"/>
        <end position="10"/>
    </location>
</feature>
<sequence length="1089" mass="115798">MDADMPHFGDARAAAPGLRVPGHAGTGSPRRTPESAARERVLAFAGVALAAVYVRSEHGAELRLVEAAGGEPERYGLPSRVRHGGGTSPAPEPGYAAASGDSGPAVVEAFRTGRPLWLASRQEGGVAGAPLGAVPLGAAGGWLGCLVVVGEAGEGFGAEQREFLERYAEAVAGRLRGEADRSAPSPLLDSALRALGVGSFALTPGTGLVETDPALLELVGVPEGGFDGKTDSLLSYSVPEDVPALMSVIEPSAQTPGRRELEFRTRRATGELCWLRLNCRVLKRPDGSPERVLGVVTAAPVLRRSASDVARIQWLTAALDDATTVRDVSRVVVAALREPLGADRVALAELLEDRLAVTVLDPPGAGAWPELWRSEWRSEWPDAPVTALPTLQAALRDGRMSLWPAGAVLEPGLAGIGPGGLAVLPLPAKGRVAGVCLVGWDAPHEFAPEERALLTATAGLVGQALIRAHAYDAEQELATMLQRSLLPRRLPQLPGGTAVARYLPARRGLQVGGDWYDVIALSENKVALVIGDVQGHSAGAATIMGQMRTAVRAYAVEGHPPDVVVAHANRLLVGMETDLFATCCYVELDMEEGNALFVRAGHLSPLVRHPDGGTEEIAVEGGLPLGVLEDAEFPLTASALAPGSVLALVTDGLVESAELDVDEGMRIVREALAAADPSDPGRMADELLGEAGRREDDVALLLLRYDGMRVRPVRAGWVVWRLPDAVMHARRFSARTLRSWDVVDEADTVLLVVSELVTNALVHTQGALRLDLTLAADRLRVTVSDSSPRAPAKPVVVDWESTGGRGLFLVEALSAAWGSVPVGGGKQVWSEIVVSRNEPEADLEPEAEPTPEAAPWVEPEEEREPGRGWGIGRNRSWGIGRIRDRDRSGGKSSGRTRSRDRKPGPDENQTPDTSKTRPLDPARSPDRAPDPDENQNPDTSKTRTPGPTRSRNRNPAPDESQTPDTSKTRPLDPTRSPDRAPDPDENQNPDTSKTRTPGPTRSRNRNPAPDENQTPDTTNKTQGSGRSRDRAQSRSRDRNPGPRPNAGEGRTGRNPDASEGRARAGTGRRAGVAPGDRGVPRREVRDEEP</sequence>
<dbReference type="InterPro" id="IPR052016">
    <property type="entry name" value="Bact_Sigma-Reg"/>
</dbReference>
<feature type="compositionally biased region" description="Basic and acidic residues" evidence="2">
    <location>
        <begin position="1078"/>
        <end position="1089"/>
    </location>
</feature>
<dbReference type="InterPro" id="IPR003018">
    <property type="entry name" value="GAF"/>
</dbReference>
<feature type="domain" description="PPM-type phosphatase" evidence="4">
    <location>
        <begin position="496"/>
        <end position="705"/>
    </location>
</feature>
<dbReference type="InterPro" id="IPR036890">
    <property type="entry name" value="HATPase_C_sf"/>
</dbReference>
<dbReference type="InterPro" id="IPR003594">
    <property type="entry name" value="HATPase_dom"/>
</dbReference>
<dbReference type="SUPFAM" id="SSF81606">
    <property type="entry name" value="PP2C-like"/>
    <property type="match status" value="1"/>
</dbReference>
<evidence type="ECO:0008006" key="7">
    <source>
        <dbReference type="Google" id="ProtNLM"/>
    </source>
</evidence>
<feature type="region of interest" description="Disordered" evidence="2">
    <location>
        <begin position="837"/>
        <end position="1089"/>
    </location>
</feature>
<dbReference type="EMBL" id="BAAASE010000001">
    <property type="protein sequence ID" value="GAA2380675.1"/>
    <property type="molecule type" value="Genomic_DNA"/>
</dbReference>
<name>A0ABN3HHS7_9ACTN</name>
<feature type="domain" description="GAF" evidence="3">
    <location>
        <begin position="324"/>
        <end position="475"/>
    </location>
</feature>
<feature type="compositionally biased region" description="Polar residues" evidence="2">
    <location>
        <begin position="1011"/>
        <end position="1021"/>
    </location>
</feature>
<dbReference type="Proteomes" id="UP001499986">
    <property type="component" value="Unassembled WGS sequence"/>
</dbReference>
<proteinExistence type="predicted"/>
<dbReference type="InterPro" id="IPR013655">
    <property type="entry name" value="PAS_fold_3"/>
</dbReference>
<dbReference type="InterPro" id="IPR000014">
    <property type="entry name" value="PAS"/>
</dbReference>